<name>A0AAV2ZR75_PYXAD</name>
<keyword evidence="8" id="KW-1185">Reference proteome</keyword>
<evidence type="ECO:0000256" key="3">
    <source>
        <dbReference type="ARBA" id="ARBA00022989"/>
    </source>
</evidence>
<organism evidence="7 8">
    <name type="scientific">Pyxicephalus adspersus</name>
    <name type="common">African bullfrog</name>
    <dbReference type="NCBI Taxonomy" id="30357"/>
    <lineage>
        <taxon>Eukaryota</taxon>
        <taxon>Metazoa</taxon>
        <taxon>Chordata</taxon>
        <taxon>Craniata</taxon>
        <taxon>Vertebrata</taxon>
        <taxon>Euteleostomi</taxon>
        <taxon>Amphibia</taxon>
        <taxon>Batrachia</taxon>
        <taxon>Anura</taxon>
        <taxon>Neobatrachia</taxon>
        <taxon>Ranoidea</taxon>
        <taxon>Pyxicephalidae</taxon>
        <taxon>Pyxicephalinae</taxon>
        <taxon>Pyxicephalus</taxon>
    </lineage>
</organism>
<evidence type="ECO:0000313" key="8">
    <source>
        <dbReference type="Proteomes" id="UP001181693"/>
    </source>
</evidence>
<dbReference type="Pfam" id="PF14960">
    <property type="entry name" value="ATP_synth_reg"/>
    <property type="match status" value="1"/>
</dbReference>
<keyword evidence="5 6" id="KW-0472">Membrane</keyword>
<dbReference type="EMBL" id="DYDO01000012">
    <property type="protein sequence ID" value="DBA15080.1"/>
    <property type="molecule type" value="Genomic_DNA"/>
</dbReference>
<dbReference type="AlphaFoldDB" id="A0AAV2ZR75"/>
<evidence type="ECO:0000256" key="2">
    <source>
        <dbReference type="ARBA" id="ARBA00022692"/>
    </source>
</evidence>
<dbReference type="PANTHER" id="PTHR34038">
    <property type="entry name" value="ATP SYNTHASE MEMBRANE SUBUNIT DAPIT, MITOCHONDRIAL"/>
    <property type="match status" value="1"/>
</dbReference>
<evidence type="ECO:0000256" key="6">
    <source>
        <dbReference type="SAM" id="Phobius"/>
    </source>
</evidence>
<dbReference type="InterPro" id="IPR009125">
    <property type="entry name" value="ATPMK"/>
</dbReference>
<keyword evidence="3 6" id="KW-1133">Transmembrane helix</keyword>
<keyword evidence="4" id="KW-0496">Mitochondrion</keyword>
<accession>A0AAV2ZR75</accession>
<dbReference type="GO" id="GO:0031966">
    <property type="term" value="C:mitochondrial membrane"/>
    <property type="evidence" value="ECO:0007669"/>
    <property type="project" value="UniProtKB-SubCell"/>
</dbReference>
<protein>
    <recommendedName>
        <fullName evidence="9">Up-regulated during skeletal muscle growth protein 5</fullName>
    </recommendedName>
</protein>
<comment type="caution">
    <text evidence="7">The sequence shown here is derived from an EMBL/GenBank/DDBJ whole genome shotgun (WGS) entry which is preliminary data.</text>
</comment>
<evidence type="ECO:0000256" key="1">
    <source>
        <dbReference type="ARBA" id="ARBA00004304"/>
    </source>
</evidence>
<gene>
    <name evidence="7" type="ORF">GDO54_004337</name>
</gene>
<dbReference type="PRINTS" id="PR01821">
    <property type="entry name" value="DAPIT"/>
</dbReference>
<evidence type="ECO:0000256" key="5">
    <source>
        <dbReference type="ARBA" id="ARBA00023136"/>
    </source>
</evidence>
<keyword evidence="2 6" id="KW-0812">Transmembrane</keyword>
<evidence type="ECO:0008006" key="9">
    <source>
        <dbReference type="Google" id="ProtNLM"/>
    </source>
</evidence>
<dbReference type="Proteomes" id="UP001181693">
    <property type="component" value="Unassembled WGS sequence"/>
</dbReference>
<sequence length="57" mass="6552">MAGHESGEYHFTGFKKYFNSYTMVGRRNYVLATYGAIAGIVLFFKLRPKKQKAVTEQ</sequence>
<proteinExistence type="predicted"/>
<evidence type="ECO:0000256" key="4">
    <source>
        <dbReference type="ARBA" id="ARBA00023128"/>
    </source>
</evidence>
<comment type="subcellular location">
    <subcellularLocation>
        <location evidence="1">Mitochondrion membrane</location>
        <topology evidence="1">Single-pass membrane protein</topology>
    </subcellularLocation>
</comment>
<feature type="transmembrane region" description="Helical" evidence="6">
    <location>
        <begin position="29"/>
        <end position="46"/>
    </location>
</feature>
<reference evidence="7" key="1">
    <citation type="thesis" date="2020" institute="ProQuest LLC" country="789 East Eisenhower Parkway, Ann Arbor, MI, USA">
        <title>Comparative Genomics and Chromosome Evolution.</title>
        <authorList>
            <person name="Mudd A.B."/>
        </authorList>
    </citation>
    <scope>NUCLEOTIDE SEQUENCE</scope>
    <source>
        <strain evidence="7">1538</strain>
        <tissue evidence="7">Blood</tissue>
    </source>
</reference>
<dbReference type="PANTHER" id="PTHR34038:SF1">
    <property type="entry name" value="ATP SYNTHASE MEMBRANE SUBUNIT K, MITOCHONDRIAL"/>
    <property type="match status" value="1"/>
</dbReference>
<evidence type="ECO:0000313" key="7">
    <source>
        <dbReference type="EMBL" id="DBA15080.1"/>
    </source>
</evidence>